<evidence type="ECO:0000313" key="2">
    <source>
        <dbReference type="EMBL" id="SMC11769.1"/>
    </source>
</evidence>
<protein>
    <submittedName>
        <fullName evidence="2">Uncharacterized protein</fullName>
    </submittedName>
</protein>
<evidence type="ECO:0000313" key="3">
    <source>
        <dbReference type="Proteomes" id="UP000193224"/>
    </source>
</evidence>
<feature type="coiled-coil region" evidence="1">
    <location>
        <begin position="36"/>
        <end position="112"/>
    </location>
</feature>
<dbReference type="OrthoDB" id="7871100at2"/>
<dbReference type="AlphaFoldDB" id="A0A1X7BRF7"/>
<accession>A0A1X7BRF7</accession>
<evidence type="ECO:0000256" key="1">
    <source>
        <dbReference type="SAM" id="Coils"/>
    </source>
</evidence>
<dbReference type="EMBL" id="FWXB01000004">
    <property type="protein sequence ID" value="SMC11769.1"/>
    <property type="molecule type" value="Genomic_DNA"/>
</dbReference>
<organism evidence="2 3">
    <name type="scientific">Roseovarius aestuarii</name>
    <dbReference type="NCBI Taxonomy" id="475083"/>
    <lineage>
        <taxon>Bacteria</taxon>
        <taxon>Pseudomonadati</taxon>
        <taxon>Pseudomonadota</taxon>
        <taxon>Alphaproteobacteria</taxon>
        <taxon>Rhodobacterales</taxon>
        <taxon>Roseobacteraceae</taxon>
        <taxon>Roseovarius</taxon>
    </lineage>
</organism>
<reference evidence="2 3" key="1">
    <citation type="submission" date="2017-03" db="EMBL/GenBank/DDBJ databases">
        <authorList>
            <person name="Afonso C.L."/>
            <person name="Miller P.J."/>
            <person name="Scott M.A."/>
            <person name="Spackman E."/>
            <person name="Goraichik I."/>
            <person name="Dimitrov K.M."/>
            <person name="Suarez D.L."/>
            <person name="Swayne D.E."/>
        </authorList>
    </citation>
    <scope>NUCLEOTIDE SEQUENCE [LARGE SCALE GENOMIC DNA]</scope>
    <source>
        <strain evidence="2 3">CECT 7745</strain>
    </source>
</reference>
<proteinExistence type="predicted"/>
<sequence length="167" mass="18009">MSQIDELQRRITAALDRIGQGLDGVGSAGSGDAQALEALTKELEDEKLVSLQLEERLKALSQKQKERAAAEEGARAEQANAMRKLDHELQSLRKANQQLRDNNKALREANEAGVTEPHLINKSMLAELEGLRAARAADRAEADLVMADLSRLIAGAAGVETSEAEDA</sequence>
<dbReference type="Proteomes" id="UP000193224">
    <property type="component" value="Unassembled WGS sequence"/>
</dbReference>
<name>A0A1X7BRF7_9RHOB</name>
<keyword evidence="1" id="KW-0175">Coiled coil</keyword>
<gene>
    <name evidence="2" type="ORF">ROA7745_01588</name>
</gene>
<dbReference type="RefSeq" id="WP_085799724.1">
    <property type="nucleotide sequence ID" value="NZ_FWXB01000004.1"/>
</dbReference>
<keyword evidence="3" id="KW-1185">Reference proteome</keyword>